<dbReference type="EMBL" id="UZAE01015811">
    <property type="protein sequence ID" value="VDO16638.1"/>
    <property type="molecule type" value="Genomic_DNA"/>
</dbReference>
<dbReference type="Gene3D" id="3.20.20.100">
    <property type="entry name" value="NADP-dependent oxidoreductase domain"/>
    <property type="match status" value="1"/>
</dbReference>
<dbReference type="AlphaFoldDB" id="A0A0R3U0N9"/>
<dbReference type="OrthoDB" id="416253at2759"/>
<evidence type="ECO:0000259" key="1">
    <source>
        <dbReference type="Pfam" id="PF00248"/>
    </source>
</evidence>
<dbReference type="WBParaSite" id="HNAJ_0001368801-mRNA-1">
    <property type="protein sequence ID" value="HNAJ_0001368801-mRNA-1"/>
    <property type="gene ID" value="HNAJ_0001368801"/>
</dbReference>
<accession>A0A0R3U0N9</accession>
<protein>
    <submittedName>
        <fullName evidence="4">Aldo_ket_red domain-containing protein</fullName>
    </submittedName>
</protein>
<reference evidence="2 3" key="2">
    <citation type="submission" date="2018-11" db="EMBL/GenBank/DDBJ databases">
        <authorList>
            <consortium name="Pathogen Informatics"/>
        </authorList>
    </citation>
    <scope>NUCLEOTIDE SEQUENCE [LARGE SCALE GENOMIC DNA]</scope>
</reference>
<dbReference type="SUPFAM" id="SSF51430">
    <property type="entry name" value="NAD(P)-linked oxidoreductase"/>
    <property type="match status" value="1"/>
</dbReference>
<keyword evidence="3" id="KW-1185">Reference proteome</keyword>
<dbReference type="GO" id="GO:0016491">
    <property type="term" value="F:oxidoreductase activity"/>
    <property type="evidence" value="ECO:0007669"/>
    <property type="project" value="InterPro"/>
</dbReference>
<reference evidence="4" key="1">
    <citation type="submission" date="2017-02" db="UniProtKB">
        <authorList>
            <consortium name="WormBaseParasite"/>
        </authorList>
    </citation>
    <scope>IDENTIFICATION</scope>
</reference>
<dbReference type="PROSITE" id="PS00798">
    <property type="entry name" value="ALDOKETO_REDUCTASE_1"/>
    <property type="match status" value="1"/>
</dbReference>
<organism evidence="4">
    <name type="scientific">Rodentolepis nana</name>
    <name type="common">Dwarf tapeworm</name>
    <name type="synonym">Hymenolepis nana</name>
    <dbReference type="NCBI Taxonomy" id="102285"/>
    <lineage>
        <taxon>Eukaryota</taxon>
        <taxon>Metazoa</taxon>
        <taxon>Spiralia</taxon>
        <taxon>Lophotrochozoa</taxon>
        <taxon>Platyhelminthes</taxon>
        <taxon>Cestoda</taxon>
        <taxon>Eucestoda</taxon>
        <taxon>Cyclophyllidea</taxon>
        <taxon>Hymenolepididae</taxon>
        <taxon>Rodentolepis</taxon>
    </lineage>
</organism>
<dbReference type="InterPro" id="IPR023210">
    <property type="entry name" value="NADP_OxRdtase_dom"/>
</dbReference>
<dbReference type="Proteomes" id="UP000278807">
    <property type="component" value="Unassembled WGS sequence"/>
</dbReference>
<dbReference type="InterPro" id="IPR036812">
    <property type="entry name" value="NAD(P)_OxRdtase_dom_sf"/>
</dbReference>
<proteinExistence type="predicted"/>
<gene>
    <name evidence="2" type="ORF">HNAJ_LOCUS13662</name>
</gene>
<evidence type="ECO:0000313" key="3">
    <source>
        <dbReference type="Proteomes" id="UP000278807"/>
    </source>
</evidence>
<dbReference type="Pfam" id="PF00248">
    <property type="entry name" value="Aldo_ket_red"/>
    <property type="match status" value="1"/>
</dbReference>
<evidence type="ECO:0000313" key="2">
    <source>
        <dbReference type="EMBL" id="VDO16638.1"/>
    </source>
</evidence>
<sequence length="67" mass="7345">MFTGPTLKLNSGHEIPQLAFGTFDAPKGVVVNSIKTAFRAGYRHIDCAEFYGNEKEIGQGIAELMKE</sequence>
<feature type="domain" description="NADP-dependent oxidoreductase" evidence="1">
    <location>
        <begin position="30"/>
        <end position="63"/>
    </location>
</feature>
<dbReference type="InterPro" id="IPR020471">
    <property type="entry name" value="AKR"/>
</dbReference>
<dbReference type="InterPro" id="IPR018170">
    <property type="entry name" value="Aldo/ket_reductase_CS"/>
</dbReference>
<evidence type="ECO:0000313" key="4">
    <source>
        <dbReference type="WBParaSite" id="HNAJ_0001368801-mRNA-1"/>
    </source>
</evidence>
<name>A0A0R3U0N9_RODNA</name>
<dbReference type="STRING" id="102285.A0A0R3U0N9"/>
<dbReference type="PANTHER" id="PTHR11732">
    <property type="entry name" value="ALDO/KETO REDUCTASE"/>
    <property type="match status" value="1"/>
</dbReference>